<dbReference type="EMBL" id="BMCB01000002">
    <property type="protein sequence ID" value="GGA82084.1"/>
    <property type="molecule type" value="Genomic_DNA"/>
</dbReference>
<evidence type="ECO:0000313" key="2">
    <source>
        <dbReference type="EMBL" id="GGA82084.1"/>
    </source>
</evidence>
<proteinExistence type="predicted"/>
<name>A0A240BRY0_9STAP</name>
<keyword evidence="1" id="KW-1133">Transmembrane helix</keyword>
<evidence type="ECO:0000313" key="3">
    <source>
        <dbReference type="EMBL" id="SNV98611.1"/>
    </source>
</evidence>
<reference evidence="2" key="1">
    <citation type="journal article" date="2014" name="Int. J. Syst. Evol. Microbiol.">
        <title>Complete genome of a new Firmicutes species belonging to the dominant human colonic microbiota ('Ruminococcus bicirculans') reveals two chromosomes and a selective capacity to utilize plant glucans.</title>
        <authorList>
            <consortium name="NISC Comparative Sequencing Program"/>
            <person name="Wegmann U."/>
            <person name="Louis P."/>
            <person name="Goesmann A."/>
            <person name="Henrissat B."/>
            <person name="Duncan S.H."/>
            <person name="Flint H.J."/>
        </authorList>
    </citation>
    <scope>NUCLEOTIDE SEQUENCE</scope>
    <source>
        <strain evidence="2">CCM 4175</strain>
    </source>
</reference>
<keyword evidence="5" id="KW-1185">Reference proteome</keyword>
<keyword evidence="1" id="KW-0472">Membrane</keyword>
<dbReference type="Proteomes" id="UP000652995">
    <property type="component" value="Unassembled WGS sequence"/>
</dbReference>
<accession>A0A240BRY0</accession>
<sequence>MKLKEVISKVLELEININVIFYSVVFSVILSILFTPFLAIPMGILLSFYMDNQFE</sequence>
<dbReference type="OrthoDB" id="9938599at2"/>
<reference evidence="2" key="4">
    <citation type="submission" date="2024-05" db="EMBL/GenBank/DDBJ databases">
        <authorList>
            <person name="Sun Q."/>
            <person name="Sedlacek I."/>
        </authorList>
    </citation>
    <scope>NUCLEOTIDE SEQUENCE</scope>
    <source>
        <strain evidence="2">CCM 4175</strain>
    </source>
</reference>
<dbReference type="AlphaFoldDB" id="A0A240BRY0"/>
<evidence type="ECO:0000256" key="1">
    <source>
        <dbReference type="SAM" id="Phobius"/>
    </source>
</evidence>
<evidence type="ECO:0000313" key="5">
    <source>
        <dbReference type="Proteomes" id="UP000652995"/>
    </source>
</evidence>
<dbReference type="NCBIfam" id="NF033835">
    <property type="entry name" value="VraH_fam"/>
    <property type="match status" value="1"/>
</dbReference>
<keyword evidence="1" id="KW-0812">Transmembrane</keyword>
<dbReference type="InterPro" id="IPR049869">
    <property type="entry name" value="VraH"/>
</dbReference>
<dbReference type="RefSeq" id="WP_142380987.1">
    <property type="nucleotide sequence ID" value="NZ_BMCB01000002.1"/>
</dbReference>
<dbReference type="EMBL" id="LT906464">
    <property type="protein sequence ID" value="SNV98611.1"/>
    <property type="molecule type" value="Genomic_DNA"/>
</dbReference>
<gene>
    <name evidence="2" type="ORF">GCM10007183_02800</name>
    <name evidence="3" type="ORF">SAMEA4412661_00099</name>
</gene>
<reference evidence="5" key="3">
    <citation type="journal article" date="2019" name="Int. J. Syst. Evol. Microbiol.">
        <title>The Global Catalogue of Microorganisms (GCM) 10K type strain sequencing project: providing services to taxonomists for standard genome sequencing and annotation.</title>
        <authorList>
            <consortium name="The Broad Institute Genomics Platform"/>
            <consortium name="The Broad Institute Genome Sequencing Center for Infectious Disease"/>
            <person name="Wu L."/>
            <person name="Ma J."/>
        </authorList>
    </citation>
    <scope>NUCLEOTIDE SEQUENCE [LARGE SCALE GENOMIC DNA]</scope>
    <source>
        <strain evidence="5">CCM 4175</strain>
    </source>
</reference>
<feature type="transmembrane region" description="Helical" evidence="1">
    <location>
        <begin position="20"/>
        <end position="49"/>
    </location>
</feature>
<evidence type="ECO:0008006" key="6">
    <source>
        <dbReference type="Google" id="ProtNLM"/>
    </source>
</evidence>
<dbReference type="Proteomes" id="UP000243706">
    <property type="component" value="Chromosome 1"/>
</dbReference>
<evidence type="ECO:0000313" key="4">
    <source>
        <dbReference type="Proteomes" id="UP000243706"/>
    </source>
</evidence>
<reference evidence="3 4" key="2">
    <citation type="submission" date="2017-06" db="EMBL/GenBank/DDBJ databases">
        <authorList>
            <consortium name="Pathogen Informatics"/>
        </authorList>
    </citation>
    <scope>NUCLEOTIDE SEQUENCE [LARGE SCALE GENOMIC DNA]</scope>
    <source>
        <strain evidence="3 4">NCTC13833</strain>
    </source>
</reference>
<protein>
    <recommendedName>
        <fullName evidence="6">VraH family protein</fullName>
    </recommendedName>
</protein>
<organism evidence="3 4">
    <name type="scientific">Staphylococcus muscae</name>
    <dbReference type="NCBI Taxonomy" id="1294"/>
    <lineage>
        <taxon>Bacteria</taxon>
        <taxon>Bacillati</taxon>
        <taxon>Bacillota</taxon>
        <taxon>Bacilli</taxon>
        <taxon>Bacillales</taxon>
        <taxon>Staphylococcaceae</taxon>
        <taxon>Staphylococcus</taxon>
    </lineage>
</organism>